<dbReference type="AlphaFoldDB" id="A0A0M6W9Y5"/>
<dbReference type="EMBL" id="CVRR01000004">
    <property type="protein sequence ID" value="CRL32428.1"/>
    <property type="molecule type" value="Genomic_DNA"/>
</dbReference>
<dbReference type="GO" id="GO:0016020">
    <property type="term" value="C:membrane"/>
    <property type="evidence" value="ECO:0007669"/>
    <property type="project" value="UniProtKB-SubCell"/>
</dbReference>
<dbReference type="InterPro" id="IPR003660">
    <property type="entry name" value="HAMP_dom"/>
</dbReference>
<dbReference type="EC" id="2.7.13.3" evidence="3"/>
<dbReference type="InterPro" id="IPR005467">
    <property type="entry name" value="His_kinase_dom"/>
</dbReference>
<dbReference type="GeneID" id="99748832"/>
<sequence length="495" mass="56949">MKKKRRTKKVAFSIRSKLLLLLSASMLPFLLIAVYLLISIANYNQTYHEIVDHLTIANTYNIQFKEQMDESLYKVVVGYVSMDNIANDETLKDPYVLIRNLKKSCTGLRDVTSDYESRMWLDSLLRNVDTLKNRVDDIAENVKKGDRYDENIRQLDDNIYILTELIQEDIQYYIYYQTNYMEAVTNTLNQQIHTFVIVFAVVLAALGIVVGGAGFFVTSGILRPLRQLYNATGEISEGNFAVRTHVKSHDEVAVLAHGFNDMAENIQILVNKVREDEQKMRKADLRLLQEQINPHFLYNTLDTIVWLIECNETEQATEMVVTLSDFFRLVLSHGQEFISIRMEEQHVRSYLQIQETRYHDIMEYHILIDPELYGYQIPKMTLQPIVENALYHGIKCKRSKGQICIRGEKKQDLLILTVTDDGVGMEEADLQDLQKEIEKPCKQTDRGFGLANVNERLHMYFGAEYGVKIASRPGEGTQVTIVIPAVHNVTGEAIT</sequence>
<dbReference type="EMBL" id="CYXV01000001">
    <property type="protein sequence ID" value="CUM72242.1"/>
    <property type="molecule type" value="Genomic_DNA"/>
</dbReference>
<keyword evidence="4" id="KW-0597">Phosphoprotein</keyword>
<dbReference type="PANTHER" id="PTHR34220:SF7">
    <property type="entry name" value="SENSOR HISTIDINE KINASE YPDA"/>
    <property type="match status" value="1"/>
</dbReference>
<dbReference type="SMART" id="SM00387">
    <property type="entry name" value="HATPase_c"/>
    <property type="match status" value="1"/>
</dbReference>
<dbReference type="InterPro" id="IPR010559">
    <property type="entry name" value="Sig_transdc_His_kin_internal"/>
</dbReference>
<evidence type="ECO:0000256" key="3">
    <source>
        <dbReference type="ARBA" id="ARBA00012438"/>
    </source>
</evidence>
<feature type="transmembrane region" description="Helical" evidence="8">
    <location>
        <begin position="195"/>
        <end position="217"/>
    </location>
</feature>
<dbReference type="RefSeq" id="WP_022044793.1">
    <property type="nucleotide sequence ID" value="NZ_CP173697.1"/>
</dbReference>
<dbReference type="PROSITE" id="PS50885">
    <property type="entry name" value="HAMP"/>
    <property type="match status" value="1"/>
</dbReference>
<evidence type="ECO:0000313" key="16">
    <source>
        <dbReference type="Proteomes" id="UP000446657"/>
    </source>
</evidence>
<evidence type="ECO:0000256" key="8">
    <source>
        <dbReference type="SAM" id="Phobius"/>
    </source>
</evidence>
<evidence type="ECO:0000313" key="13">
    <source>
        <dbReference type="EMBL" id="MTR80789.1"/>
    </source>
</evidence>
<reference evidence="14" key="1">
    <citation type="submission" date="2015-05" db="EMBL/GenBank/DDBJ databases">
        <authorList>
            <consortium name="Pathogen Informatics"/>
        </authorList>
    </citation>
    <scope>NUCLEOTIDE SEQUENCE [LARGE SCALE GENOMIC DNA]</scope>
    <source>
        <strain evidence="12 15">2789STDY5608863</strain>
        <strain evidence="14">M72</strain>
    </source>
</reference>
<keyword evidence="14" id="KW-1185">Reference proteome</keyword>
<feature type="domain" description="HAMP" evidence="10">
    <location>
        <begin position="219"/>
        <end position="271"/>
    </location>
</feature>
<proteinExistence type="predicted"/>
<dbReference type="OrthoDB" id="9809348at2"/>
<keyword evidence="7" id="KW-0902">Two-component regulatory system</keyword>
<evidence type="ECO:0000259" key="9">
    <source>
        <dbReference type="PROSITE" id="PS50109"/>
    </source>
</evidence>
<evidence type="ECO:0000256" key="1">
    <source>
        <dbReference type="ARBA" id="ARBA00000085"/>
    </source>
</evidence>
<organism evidence="11 14">
    <name type="scientific">Roseburia faecis</name>
    <dbReference type="NCBI Taxonomy" id="301302"/>
    <lineage>
        <taxon>Bacteria</taxon>
        <taxon>Bacillati</taxon>
        <taxon>Bacillota</taxon>
        <taxon>Clostridia</taxon>
        <taxon>Lachnospirales</taxon>
        <taxon>Lachnospiraceae</taxon>
        <taxon>Roseburia</taxon>
    </lineage>
</organism>
<keyword evidence="8" id="KW-0472">Membrane</keyword>
<comment type="subcellular location">
    <subcellularLocation>
        <location evidence="2">Membrane</location>
    </subcellularLocation>
</comment>
<comment type="catalytic activity">
    <reaction evidence="1">
        <text>ATP + protein L-histidine = ADP + protein N-phospho-L-histidine.</text>
        <dbReference type="EC" id="2.7.13.3"/>
    </reaction>
</comment>
<dbReference type="Proteomes" id="UP000095495">
    <property type="component" value="Unassembled WGS sequence"/>
</dbReference>
<evidence type="ECO:0000256" key="6">
    <source>
        <dbReference type="ARBA" id="ARBA00022777"/>
    </source>
</evidence>
<dbReference type="Gene3D" id="3.30.565.10">
    <property type="entry name" value="Histidine kinase-like ATPase, C-terminal domain"/>
    <property type="match status" value="1"/>
</dbReference>
<evidence type="ECO:0000256" key="4">
    <source>
        <dbReference type="ARBA" id="ARBA00022553"/>
    </source>
</evidence>
<dbReference type="Proteomes" id="UP000049979">
    <property type="component" value="Unassembled WGS sequence"/>
</dbReference>
<dbReference type="SUPFAM" id="SSF158472">
    <property type="entry name" value="HAMP domain-like"/>
    <property type="match status" value="1"/>
</dbReference>
<evidence type="ECO:0000313" key="12">
    <source>
        <dbReference type="EMBL" id="CUM72242.1"/>
    </source>
</evidence>
<evidence type="ECO:0000313" key="15">
    <source>
        <dbReference type="Proteomes" id="UP000095495"/>
    </source>
</evidence>
<keyword evidence="8" id="KW-0812">Transmembrane</keyword>
<dbReference type="InterPro" id="IPR004358">
    <property type="entry name" value="Sig_transdc_His_kin-like_C"/>
</dbReference>
<keyword evidence="5 12" id="KW-0808">Transferase</keyword>
<dbReference type="Pfam" id="PF00672">
    <property type="entry name" value="HAMP"/>
    <property type="match status" value="1"/>
</dbReference>
<dbReference type="SMART" id="SM00304">
    <property type="entry name" value="HAMP"/>
    <property type="match status" value="1"/>
</dbReference>
<dbReference type="PROSITE" id="PS50109">
    <property type="entry name" value="HIS_KIN"/>
    <property type="match status" value="1"/>
</dbReference>
<evidence type="ECO:0000313" key="14">
    <source>
        <dbReference type="Proteomes" id="UP000049979"/>
    </source>
</evidence>
<evidence type="ECO:0000256" key="7">
    <source>
        <dbReference type="ARBA" id="ARBA00023012"/>
    </source>
</evidence>
<feature type="domain" description="Histidine kinase" evidence="9">
    <location>
        <begin position="382"/>
        <end position="487"/>
    </location>
</feature>
<dbReference type="InterPro" id="IPR003594">
    <property type="entry name" value="HATPase_dom"/>
</dbReference>
<dbReference type="STRING" id="301302.ERS852420_00255"/>
<keyword evidence="8" id="KW-1133">Transmembrane helix</keyword>
<evidence type="ECO:0000256" key="5">
    <source>
        <dbReference type="ARBA" id="ARBA00022679"/>
    </source>
</evidence>
<dbReference type="Pfam" id="PF06580">
    <property type="entry name" value="His_kinase"/>
    <property type="match status" value="1"/>
</dbReference>
<dbReference type="Proteomes" id="UP000446657">
    <property type="component" value="Unassembled WGS sequence"/>
</dbReference>
<dbReference type="EMBL" id="WNAL01000005">
    <property type="protein sequence ID" value="MTR80789.1"/>
    <property type="molecule type" value="Genomic_DNA"/>
</dbReference>
<gene>
    <name evidence="12" type="primary">yehU_2</name>
    <name evidence="12" type="ORF">ERS852420_00255</name>
    <name evidence="13" type="ORF">GMD30_03500</name>
    <name evidence="11" type="ORF">M72_20361</name>
</gene>
<evidence type="ECO:0000259" key="10">
    <source>
        <dbReference type="PROSITE" id="PS50885"/>
    </source>
</evidence>
<reference evidence="13 16" key="3">
    <citation type="journal article" date="2019" name="Nat. Med.">
        <title>A library of human gut bacterial isolates paired with longitudinal multiomics data enables mechanistic microbiome research.</title>
        <authorList>
            <person name="Poyet M."/>
            <person name="Groussin M."/>
            <person name="Gibbons S.M."/>
            <person name="Avila-Pacheco J."/>
            <person name="Jiang X."/>
            <person name="Kearney S.M."/>
            <person name="Perrotta A.R."/>
            <person name="Berdy B."/>
            <person name="Zhao S."/>
            <person name="Lieberman T.D."/>
            <person name="Swanson P.K."/>
            <person name="Smith M."/>
            <person name="Roesemann S."/>
            <person name="Alexander J.E."/>
            <person name="Rich S.A."/>
            <person name="Livny J."/>
            <person name="Vlamakis H."/>
            <person name="Clish C."/>
            <person name="Bullock K."/>
            <person name="Deik A."/>
            <person name="Scott J."/>
            <person name="Pierce K.A."/>
            <person name="Xavier R.J."/>
            <person name="Alm E.J."/>
        </authorList>
    </citation>
    <scope>NUCLEOTIDE SEQUENCE [LARGE SCALE GENOMIC DNA]</scope>
    <source>
        <strain evidence="13 16">BIOML-A1</strain>
    </source>
</reference>
<evidence type="ECO:0000313" key="11">
    <source>
        <dbReference type="EMBL" id="CRL32428.1"/>
    </source>
</evidence>
<dbReference type="Pfam" id="PF02518">
    <property type="entry name" value="HATPase_c"/>
    <property type="match status" value="1"/>
</dbReference>
<dbReference type="Gene3D" id="6.10.340.10">
    <property type="match status" value="1"/>
</dbReference>
<dbReference type="GO" id="GO:0000155">
    <property type="term" value="F:phosphorelay sensor kinase activity"/>
    <property type="evidence" value="ECO:0007669"/>
    <property type="project" value="InterPro"/>
</dbReference>
<dbReference type="SUPFAM" id="SSF55874">
    <property type="entry name" value="ATPase domain of HSP90 chaperone/DNA topoisomerase II/histidine kinase"/>
    <property type="match status" value="1"/>
</dbReference>
<accession>A0A0M6W9Y5</accession>
<protein>
    <recommendedName>
        <fullName evidence="3">histidine kinase</fullName>
        <ecNumber evidence="3">2.7.13.3</ecNumber>
    </recommendedName>
</protein>
<evidence type="ECO:0000256" key="2">
    <source>
        <dbReference type="ARBA" id="ARBA00004370"/>
    </source>
</evidence>
<dbReference type="InterPro" id="IPR050640">
    <property type="entry name" value="Bact_2-comp_sensor_kinase"/>
</dbReference>
<name>A0A0M6W9Y5_9FIRM</name>
<dbReference type="CDD" id="cd06225">
    <property type="entry name" value="HAMP"/>
    <property type="match status" value="1"/>
</dbReference>
<dbReference type="InterPro" id="IPR036890">
    <property type="entry name" value="HATPase_C_sf"/>
</dbReference>
<reference evidence="11" key="2">
    <citation type="submission" date="2015-05" db="EMBL/GenBank/DDBJ databases">
        <authorList>
            <person name="Wang D.B."/>
            <person name="Wang M."/>
        </authorList>
    </citation>
    <scope>NUCLEOTIDE SEQUENCE [LARGE SCALE GENOMIC DNA]</scope>
    <source>
        <strain evidence="11">M72</strain>
    </source>
</reference>
<dbReference type="PANTHER" id="PTHR34220">
    <property type="entry name" value="SENSOR HISTIDINE KINASE YPDA"/>
    <property type="match status" value="1"/>
</dbReference>
<dbReference type="PRINTS" id="PR00344">
    <property type="entry name" value="BCTRLSENSOR"/>
</dbReference>
<keyword evidence="6 11" id="KW-0418">Kinase</keyword>